<evidence type="ECO:0000313" key="2">
    <source>
        <dbReference type="Proteomes" id="UP000256763"/>
    </source>
</evidence>
<evidence type="ECO:0000313" key="1">
    <source>
        <dbReference type="EMBL" id="RFA38227.1"/>
    </source>
</evidence>
<dbReference type="OrthoDB" id="5797005at2"/>
<proteinExistence type="predicted"/>
<dbReference type="AlphaFoldDB" id="A0A3E0X178"/>
<sequence length="80" mass="8530">MEIQFYGVLQQVVGQSTVQLAGLPSGAQAAEVLRHLGDEYPELAEHLPRVACAQGDSLIRRDQPIDPNQALVLLPPVSGG</sequence>
<dbReference type="SUPFAM" id="SSF54285">
    <property type="entry name" value="MoaD/ThiS"/>
    <property type="match status" value="1"/>
</dbReference>
<dbReference type="Proteomes" id="UP000256763">
    <property type="component" value="Unassembled WGS sequence"/>
</dbReference>
<accession>A0A3E0X178</accession>
<dbReference type="InterPro" id="IPR012675">
    <property type="entry name" value="Beta-grasp_dom_sf"/>
</dbReference>
<dbReference type="EMBL" id="NFZW01000004">
    <property type="protein sequence ID" value="RFA38227.1"/>
    <property type="molecule type" value="Genomic_DNA"/>
</dbReference>
<dbReference type="RefSeq" id="WP_116301080.1">
    <property type="nucleotide sequence ID" value="NZ_NFZV01000003.1"/>
</dbReference>
<keyword evidence="2" id="KW-1185">Reference proteome</keyword>
<evidence type="ECO:0008006" key="3">
    <source>
        <dbReference type="Google" id="ProtNLM"/>
    </source>
</evidence>
<dbReference type="InterPro" id="IPR003749">
    <property type="entry name" value="ThiS/MoaD-like"/>
</dbReference>
<dbReference type="Gene3D" id="3.10.20.30">
    <property type="match status" value="1"/>
</dbReference>
<name>A0A3E0X178_9GAMM</name>
<protein>
    <recommendedName>
        <fullName evidence="3">Molybdopterin synthase sulfur carrier subunit</fullName>
    </recommendedName>
</protein>
<reference evidence="2" key="1">
    <citation type="submission" date="2017-05" db="EMBL/GenBank/DDBJ databases">
        <authorList>
            <person name="Sharma S."/>
            <person name="Sidhu C."/>
            <person name="Pinnaka A.K."/>
        </authorList>
    </citation>
    <scope>NUCLEOTIDE SEQUENCE [LARGE SCALE GENOMIC DNA]</scope>
    <source>
        <strain evidence="2">AK93</strain>
    </source>
</reference>
<comment type="caution">
    <text evidence="1">The sequence shown here is derived from an EMBL/GenBank/DDBJ whole genome shotgun (WGS) entry which is preliminary data.</text>
</comment>
<gene>
    <name evidence="1" type="ORF">CAL65_05140</name>
</gene>
<organism evidence="1 2">
    <name type="scientific">Alkalilimnicola ehrlichii</name>
    <dbReference type="NCBI Taxonomy" id="351052"/>
    <lineage>
        <taxon>Bacteria</taxon>
        <taxon>Pseudomonadati</taxon>
        <taxon>Pseudomonadota</taxon>
        <taxon>Gammaproteobacteria</taxon>
        <taxon>Chromatiales</taxon>
        <taxon>Ectothiorhodospiraceae</taxon>
        <taxon>Alkalilimnicola</taxon>
    </lineage>
</organism>
<dbReference type="InterPro" id="IPR016155">
    <property type="entry name" value="Mopterin_synth/thiamin_S_b"/>
</dbReference>
<dbReference type="Pfam" id="PF02597">
    <property type="entry name" value="ThiS"/>
    <property type="match status" value="1"/>
</dbReference>